<evidence type="ECO:0000313" key="1">
    <source>
        <dbReference type="EMBL" id="EDX11343.1"/>
    </source>
</evidence>
<name>B4QJP3_DROSI</name>
<dbReference type="Bgee" id="FBgn0189198">
    <property type="expression patterns" value="Expressed in embryo and 3 other cell types or tissues"/>
</dbReference>
<proteinExistence type="predicted"/>
<dbReference type="EMBL" id="CM000363">
    <property type="protein sequence ID" value="EDX11343.1"/>
    <property type="molecule type" value="Genomic_DNA"/>
</dbReference>
<evidence type="ECO:0000313" key="2">
    <source>
        <dbReference type="Proteomes" id="UP000000304"/>
    </source>
</evidence>
<dbReference type="OrthoDB" id="7881616at2759"/>
<protein>
    <submittedName>
        <fullName evidence="1">GD14940</fullName>
    </submittedName>
</protein>
<reference evidence="1 2" key="1">
    <citation type="journal article" date="2007" name="Nature">
        <title>Evolution of genes and genomes on the Drosophila phylogeny.</title>
        <authorList>
            <consortium name="Drosophila 12 Genomes Consortium"/>
            <person name="Clark A.G."/>
            <person name="Eisen M.B."/>
            <person name="Smith D.R."/>
            <person name="Bergman C.M."/>
            <person name="Oliver B."/>
            <person name="Markow T.A."/>
            <person name="Kaufman T.C."/>
            <person name="Kellis M."/>
            <person name="Gelbart W."/>
            <person name="Iyer V.N."/>
            <person name="Pollard D.A."/>
            <person name="Sackton T.B."/>
            <person name="Larracuente A.M."/>
            <person name="Singh N.D."/>
            <person name="Abad J.P."/>
            <person name="Abt D.N."/>
            <person name="Adryan B."/>
            <person name="Aguade M."/>
            <person name="Akashi H."/>
            <person name="Anderson W.W."/>
            <person name="Aquadro C.F."/>
            <person name="Ardell D.H."/>
            <person name="Arguello R."/>
            <person name="Artieri C.G."/>
            <person name="Barbash D.A."/>
            <person name="Barker D."/>
            <person name="Barsanti P."/>
            <person name="Batterham P."/>
            <person name="Batzoglou S."/>
            <person name="Begun D."/>
            <person name="Bhutkar A."/>
            <person name="Blanco E."/>
            <person name="Bosak S.A."/>
            <person name="Bradley R.K."/>
            <person name="Brand A.D."/>
            <person name="Brent M.R."/>
            <person name="Brooks A.N."/>
            <person name="Brown R.H."/>
            <person name="Butlin R.K."/>
            <person name="Caggese C."/>
            <person name="Calvi B.R."/>
            <person name="Bernardo de Carvalho A."/>
            <person name="Caspi A."/>
            <person name="Castrezana S."/>
            <person name="Celniker S.E."/>
            <person name="Chang J.L."/>
            <person name="Chapple C."/>
            <person name="Chatterji S."/>
            <person name="Chinwalla A."/>
            <person name="Civetta A."/>
            <person name="Clifton S.W."/>
            <person name="Comeron J.M."/>
            <person name="Costello J.C."/>
            <person name="Coyne J.A."/>
            <person name="Daub J."/>
            <person name="David R.G."/>
            <person name="Delcher A.L."/>
            <person name="Delehaunty K."/>
            <person name="Do C.B."/>
            <person name="Ebling H."/>
            <person name="Edwards K."/>
            <person name="Eickbush T."/>
            <person name="Evans J.D."/>
            <person name="Filipski A."/>
            <person name="Findeiss S."/>
            <person name="Freyhult E."/>
            <person name="Fulton L."/>
            <person name="Fulton R."/>
            <person name="Garcia A.C."/>
            <person name="Gardiner A."/>
            <person name="Garfield D.A."/>
            <person name="Garvin B.E."/>
            <person name="Gibson G."/>
            <person name="Gilbert D."/>
            <person name="Gnerre S."/>
            <person name="Godfrey J."/>
            <person name="Good R."/>
            <person name="Gotea V."/>
            <person name="Gravely B."/>
            <person name="Greenberg A.J."/>
            <person name="Griffiths-Jones S."/>
            <person name="Gross S."/>
            <person name="Guigo R."/>
            <person name="Gustafson E.A."/>
            <person name="Haerty W."/>
            <person name="Hahn M.W."/>
            <person name="Halligan D.L."/>
            <person name="Halpern A.L."/>
            <person name="Halter G.M."/>
            <person name="Han M.V."/>
            <person name="Heger A."/>
            <person name="Hillier L."/>
            <person name="Hinrichs A.S."/>
            <person name="Holmes I."/>
            <person name="Hoskins R.A."/>
            <person name="Hubisz M.J."/>
            <person name="Hultmark D."/>
            <person name="Huntley M.A."/>
            <person name="Jaffe D.B."/>
            <person name="Jagadeeshan S."/>
            <person name="Jeck W.R."/>
            <person name="Johnson J."/>
            <person name="Jones C.D."/>
            <person name="Jordan W.C."/>
            <person name="Karpen G.H."/>
            <person name="Kataoka E."/>
            <person name="Keightley P.D."/>
            <person name="Kheradpour P."/>
            <person name="Kirkness E.F."/>
            <person name="Koerich L.B."/>
            <person name="Kristiansen K."/>
            <person name="Kudrna D."/>
            <person name="Kulathinal R.J."/>
            <person name="Kumar S."/>
            <person name="Kwok R."/>
            <person name="Lander E."/>
            <person name="Langley C.H."/>
            <person name="Lapoint R."/>
            <person name="Lazzaro B.P."/>
            <person name="Lee S.J."/>
            <person name="Levesque L."/>
            <person name="Li R."/>
            <person name="Lin C.F."/>
            <person name="Lin M.F."/>
            <person name="Lindblad-Toh K."/>
            <person name="Llopart A."/>
            <person name="Long M."/>
            <person name="Low L."/>
            <person name="Lozovsky E."/>
            <person name="Lu J."/>
            <person name="Luo M."/>
            <person name="Machado C.A."/>
            <person name="Makalowski W."/>
            <person name="Marzo M."/>
            <person name="Matsuda M."/>
            <person name="Matzkin L."/>
            <person name="McAllister B."/>
            <person name="McBride C.S."/>
            <person name="McKernan B."/>
            <person name="McKernan K."/>
            <person name="Mendez-Lago M."/>
            <person name="Minx P."/>
            <person name="Mollenhauer M.U."/>
            <person name="Montooth K."/>
            <person name="Mount S.M."/>
            <person name="Mu X."/>
            <person name="Myers E."/>
            <person name="Negre B."/>
            <person name="Newfeld S."/>
            <person name="Nielsen R."/>
            <person name="Noor M.A."/>
            <person name="O'Grady P."/>
            <person name="Pachter L."/>
            <person name="Papaceit M."/>
            <person name="Parisi M.J."/>
            <person name="Parisi M."/>
            <person name="Parts L."/>
            <person name="Pedersen J.S."/>
            <person name="Pesole G."/>
            <person name="Phillippy A.M."/>
            <person name="Ponting C.P."/>
            <person name="Pop M."/>
            <person name="Porcelli D."/>
            <person name="Powell J.R."/>
            <person name="Prohaska S."/>
            <person name="Pruitt K."/>
            <person name="Puig M."/>
            <person name="Quesneville H."/>
            <person name="Ram K.R."/>
            <person name="Rand D."/>
            <person name="Rasmussen M.D."/>
            <person name="Reed L.K."/>
            <person name="Reenan R."/>
            <person name="Reily A."/>
            <person name="Remington K.A."/>
            <person name="Rieger T.T."/>
            <person name="Ritchie M.G."/>
            <person name="Robin C."/>
            <person name="Rogers Y.H."/>
            <person name="Rohde C."/>
            <person name="Rozas J."/>
            <person name="Rubenfield M.J."/>
            <person name="Ruiz A."/>
            <person name="Russo S."/>
            <person name="Salzberg S.L."/>
            <person name="Sanchez-Gracia A."/>
            <person name="Saranga D.J."/>
            <person name="Sato H."/>
            <person name="Schaeffer S.W."/>
            <person name="Schatz M.C."/>
            <person name="Schlenke T."/>
            <person name="Schwartz R."/>
            <person name="Segarra C."/>
            <person name="Singh R.S."/>
            <person name="Sirot L."/>
            <person name="Sirota M."/>
            <person name="Sisneros N.B."/>
            <person name="Smith C.D."/>
            <person name="Smith T.F."/>
            <person name="Spieth J."/>
            <person name="Stage D.E."/>
            <person name="Stark A."/>
            <person name="Stephan W."/>
            <person name="Strausberg R.L."/>
            <person name="Strempel S."/>
            <person name="Sturgill D."/>
            <person name="Sutton G."/>
            <person name="Sutton G.G."/>
            <person name="Tao W."/>
            <person name="Teichmann S."/>
            <person name="Tobari Y.N."/>
            <person name="Tomimura Y."/>
            <person name="Tsolas J.M."/>
            <person name="Valente V.L."/>
            <person name="Venter E."/>
            <person name="Venter J.C."/>
            <person name="Vicario S."/>
            <person name="Vieira F.G."/>
            <person name="Vilella A.J."/>
            <person name="Villasante A."/>
            <person name="Walenz B."/>
            <person name="Wang J."/>
            <person name="Wasserman M."/>
            <person name="Watts T."/>
            <person name="Wilson D."/>
            <person name="Wilson R.K."/>
            <person name="Wing R.A."/>
            <person name="Wolfner M.F."/>
            <person name="Wong A."/>
            <person name="Wong G.K."/>
            <person name="Wu C.I."/>
            <person name="Wu G."/>
            <person name="Yamamoto D."/>
            <person name="Yang H.P."/>
            <person name="Yang S.P."/>
            <person name="Yorke J.A."/>
            <person name="Yoshida K."/>
            <person name="Zdobnov E."/>
            <person name="Zhang P."/>
            <person name="Zhang Y."/>
            <person name="Zimin A.V."/>
            <person name="Baldwin J."/>
            <person name="Abdouelleil A."/>
            <person name="Abdulkadir J."/>
            <person name="Abebe A."/>
            <person name="Abera B."/>
            <person name="Abreu J."/>
            <person name="Acer S.C."/>
            <person name="Aftuck L."/>
            <person name="Alexander A."/>
            <person name="An P."/>
            <person name="Anderson E."/>
            <person name="Anderson S."/>
            <person name="Arachi H."/>
            <person name="Azer M."/>
            <person name="Bachantsang P."/>
            <person name="Barry A."/>
            <person name="Bayul T."/>
            <person name="Berlin A."/>
            <person name="Bessette D."/>
            <person name="Bloom T."/>
            <person name="Blye J."/>
            <person name="Boguslavskiy L."/>
            <person name="Bonnet C."/>
            <person name="Boukhgalter B."/>
            <person name="Bourzgui I."/>
            <person name="Brown A."/>
            <person name="Cahill P."/>
            <person name="Channer S."/>
            <person name="Cheshatsang Y."/>
            <person name="Chuda L."/>
            <person name="Citroen M."/>
            <person name="Collymore A."/>
            <person name="Cooke P."/>
            <person name="Costello M."/>
            <person name="D'Aco K."/>
            <person name="Daza R."/>
            <person name="De Haan G."/>
            <person name="DeGray S."/>
            <person name="DeMaso C."/>
            <person name="Dhargay N."/>
            <person name="Dooley K."/>
            <person name="Dooley E."/>
            <person name="Doricent M."/>
            <person name="Dorje P."/>
            <person name="Dorjee K."/>
            <person name="Dupes A."/>
            <person name="Elong R."/>
            <person name="Falk J."/>
            <person name="Farina A."/>
            <person name="Faro S."/>
            <person name="Ferguson D."/>
            <person name="Fisher S."/>
            <person name="Foley C.D."/>
            <person name="Franke A."/>
            <person name="Friedrich D."/>
            <person name="Gadbois L."/>
            <person name="Gearin G."/>
            <person name="Gearin C.R."/>
            <person name="Giannoukos G."/>
            <person name="Goode T."/>
            <person name="Graham J."/>
            <person name="Grandbois E."/>
            <person name="Grewal S."/>
            <person name="Gyaltsen K."/>
            <person name="Hafez N."/>
            <person name="Hagos B."/>
            <person name="Hall J."/>
            <person name="Henson C."/>
            <person name="Hollinger A."/>
            <person name="Honan T."/>
            <person name="Huard M.D."/>
            <person name="Hughes L."/>
            <person name="Hurhula B."/>
            <person name="Husby M.E."/>
            <person name="Kamat A."/>
            <person name="Kanga B."/>
            <person name="Kashin S."/>
            <person name="Khazanovich D."/>
            <person name="Kisner P."/>
            <person name="Lance K."/>
            <person name="Lara M."/>
            <person name="Lee W."/>
            <person name="Lennon N."/>
            <person name="Letendre F."/>
            <person name="LeVine R."/>
            <person name="Lipovsky A."/>
            <person name="Liu X."/>
            <person name="Liu J."/>
            <person name="Liu S."/>
            <person name="Lokyitsang T."/>
            <person name="Lokyitsang Y."/>
            <person name="Lubonja R."/>
            <person name="Lui A."/>
            <person name="MacDonald P."/>
            <person name="Magnisalis V."/>
            <person name="Maru K."/>
            <person name="Matthews C."/>
            <person name="McCusker W."/>
            <person name="McDonough S."/>
            <person name="Mehta T."/>
            <person name="Meldrim J."/>
            <person name="Meneus L."/>
            <person name="Mihai O."/>
            <person name="Mihalev A."/>
            <person name="Mihova T."/>
            <person name="Mittelman R."/>
            <person name="Mlenga V."/>
            <person name="Montmayeur A."/>
            <person name="Mulrain L."/>
            <person name="Navidi A."/>
            <person name="Naylor J."/>
            <person name="Negash T."/>
            <person name="Nguyen T."/>
            <person name="Nguyen N."/>
            <person name="Nicol R."/>
            <person name="Norbu C."/>
            <person name="Norbu N."/>
            <person name="Novod N."/>
            <person name="O'Neill B."/>
            <person name="Osman S."/>
            <person name="Markiewicz E."/>
            <person name="Oyono O.L."/>
            <person name="Patti C."/>
            <person name="Phunkhang P."/>
            <person name="Pierre F."/>
            <person name="Priest M."/>
            <person name="Raghuraman S."/>
            <person name="Rege F."/>
            <person name="Reyes R."/>
            <person name="Rise C."/>
            <person name="Rogov P."/>
            <person name="Ross K."/>
            <person name="Ryan E."/>
            <person name="Settipalli S."/>
            <person name="Shea T."/>
            <person name="Sherpa N."/>
            <person name="Shi L."/>
            <person name="Shih D."/>
            <person name="Sparrow T."/>
            <person name="Spaulding J."/>
            <person name="Stalker J."/>
            <person name="Stange-Thomann N."/>
            <person name="Stavropoulos S."/>
            <person name="Stone C."/>
            <person name="Strader C."/>
            <person name="Tesfaye S."/>
            <person name="Thomson T."/>
            <person name="Thoulutsang Y."/>
            <person name="Thoulutsang D."/>
            <person name="Topham K."/>
            <person name="Topping I."/>
            <person name="Tsamla T."/>
            <person name="Vassiliev H."/>
            <person name="Vo A."/>
            <person name="Wangchuk T."/>
            <person name="Wangdi T."/>
            <person name="Weiand M."/>
            <person name="Wilkinson J."/>
            <person name="Wilson A."/>
            <person name="Yadav S."/>
            <person name="Young G."/>
            <person name="Yu Q."/>
            <person name="Zembek L."/>
            <person name="Zhong D."/>
            <person name="Zimmer A."/>
            <person name="Zwirko Z."/>
            <person name="Jaffe D.B."/>
            <person name="Alvarez P."/>
            <person name="Brockman W."/>
            <person name="Butler J."/>
            <person name="Chin C."/>
            <person name="Gnerre S."/>
            <person name="Grabherr M."/>
            <person name="Kleber M."/>
            <person name="Mauceli E."/>
            <person name="MacCallum I."/>
        </authorList>
    </citation>
    <scope>NUCLEOTIDE SEQUENCE [LARGE SCALE GENOMIC DNA]</scope>
    <source>
        <strain evidence="2">white501</strain>
    </source>
</reference>
<accession>B4QJP3</accession>
<dbReference type="Proteomes" id="UP000000304">
    <property type="component" value="Chromosome 3L"/>
</dbReference>
<dbReference type="AlphaFoldDB" id="B4QJP3"/>
<gene>
    <name evidence="1" type="primary">Dsim\GD14940</name>
    <name evidence="1" type="ORF">Dsim_GD14940</name>
</gene>
<sequence length="84" mass="9672">MLLHFWPAKQQQQQQHQLLQLRRRQMRMLMLATDPSKPVLLAGDKEKNGMADVDAAGGIQYLENQLKTCEKLAEILKIEPLSFV</sequence>
<keyword evidence="2" id="KW-1185">Reference proteome</keyword>
<organism evidence="1 2">
    <name type="scientific">Drosophila simulans</name>
    <name type="common">Fruit fly</name>
    <dbReference type="NCBI Taxonomy" id="7240"/>
    <lineage>
        <taxon>Eukaryota</taxon>
        <taxon>Metazoa</taxon>
        <taxon>Ecdysozoa</taxon>
        <taxon>Arthropoda</taxon>
        <taxon>Hexapoda</taxon>
        <taxon>Insecta</taxon>
        <taxon>Pterygota</taxon>
        <taxon>Neoptera</taxon>
        <taxon>Endopterygota</taxon>
        <taxon>Diptera</taxon>
        <taxon>Brachycera</taxon>
        <taxon>Muscomorpha</taxon>
        <taxon>Ephydroidea</taxon>
        <taxon>Drosophilidae</taxon>
        <taxon>Drosophila</taxon>
        <taxon>Sophophora</taxon>
    </lineage>
</organism>
<dbReference type="STRING" id="7240.B4QJP3"/>
<dbReference type="HOGENOM" id="CLU_2529888_0_0_1"/>